<keyword evidence="1" id="KW-0808">Transferase</keyword>
<evidence type="ECO:0000313" key="2">
    <source>
        <dbReference type="Proteomes" id="UP000308600"/>
    </source>
</evidence>
<reference evidence="1 2" key="1">
    <citation type="journal article" date="2019" name="Nat. Ecol. Evol.">
        <title>Megaphylogeny resolves global patterns of mushroom evolution.</title>
        <authorList>
            <person name="Varga T."/>
            <person name="Krizsan K."/>
            <person name="Foldi C."/>
            <person name="Dima B."/>
            <person name="Sanchez-Garcia M."/>
            <person name="Sanchez-Ramirez S."/>
            <person name="Szollosi G.J."/>
            <person name="Szarkandi J.G."/>
            <person name="Papp V."/>
            <person name="Albert L."/>
            <person name="Andreopoulos W."/>
            <person name="Angelini C."/>
            <person name="Antonin V."/>
            <person name="Barry K.W."/>
            <person name="Bougher N.L."/>
            <person name="Buchanan P."/>
            <person name="Buyck B."/>
            <person name="Bense V."/>
            <person name="Catcheside P."/>
            <person name="Chovatia M."/>
            <person name="Cooper J."/>
            <person name="Damon W."/>
            <person name="Desjardin D."/>
            <person name="Finy P."/>
            <person name="Geml J."/>
            <person name="Haridas S."/>
            <person name="Hughes K."/>
            <person name="Justo A."/>
            <person name="Karasinski D."/>
            <person name="Kautmanova I."/>
            <person name="Kiss B."/>
            <person name="Kocsube S."/>
            <person name="Kotiranta H."/>
            <person name="LaButti K.M."/>
            <person name="Lechner B.E."/>
            <person name="Liimatainen K."/>
            <person name="Lipzen A."/>
            <person name="Lukacs Z."/>
            <person name="Mihaltcheva S."/>
            <person name="Morgado L.N."/>
            <person name="Niskanen T."/>
            <person name="Noordeloos M.E."/>
            <person name="Ohm R.A."/>
            <person name="Ortiz-Santana B."/>
            <person name="Ovrebo C."/>
            <person name="Racz N."/>
            <person name="Riley R."/>
            <person name="Savchenko A."/>
            <person name="Shiryaev A."/>
            <person name="Soop K."/>
            <person name="Spirin V."/>
            <person name="Szebenyi C."/>
            <person name="Tomsovsky M."/>
            <person name="Tulloss R.E."/>
            <person name="Uehling J."/>
            <person name="Grigoriev I.V."/>
            <person name="Vagvolgyi C."/>
            <person name="Papp T."/>
            <person name="Martin F.M."/>
            <person name="Miettinen O."/>
            <person name="Hibbett D.S."/>
            <person name="Nagy L.G."/>
        </authorList>
    </citation>
    <scope>NUCLEOTIDE SEQUENCE [LARGE SCALE GENOMIC DNA]</scope>
    <source>
        <strain evidence="1 2">NL-1719</strain>
    </source>
</reference>
<keyword evidence="2" id="KW-1185">Reference proteome</keyword>
<proteinExistence type="predicted"/>
<dbReference type="EMBL" id="ML208587">
    <property type="protein sequence ID" value="TFK62354.1"/>
    <property type="molecule type" value="Genomic_DNA"/>
</dbReference>
<name>A0ACD3AAC4_9AGAR</name>
<evidence type="ECO:0000313" key="1">
    <source>
        <dbReference type="EMBL" id="TFK62354.1"/>
    </source>
</evidence>
<dbReference type="Proteomes" id="UP000308600">
    <property type="component" value="Unassembled WGS sequence"/>
</dbReference>
<organism evidence="1 2">
    <name type="scientific">Pluteus cervinus</name>
    <dbReference type="NCBI Taxonomy" id="181527"/>
    <lineage>
        <taxon>Eukaryota</taxon>
        <taxon>Fungi</taxon>
        <taxon>Dikarya</taxon>
        <taxon>Basidiomycota</taxon>
        <taxon>Agaricomycotina</taxon>
        <taxon>Agaricomycetes</taxon>
        <taxon>Agaricomycetidae</taxon>
        <taxon>Agaricales</taxon>
        <taxon>Pluteineae</taxon>
        <taxon>Pluteaceae</taxon>
        <taxon>Pluteus</taxon>
    </lineage>
</organism>
<accession>A0ACD3AAC4</accession>
<gene>
    <name evidence="1" type="ORF">BDN72DRAFT_804243</name>
</gene>
<protein>
    <submittedName>
        <fullName evidence="1">Nucleotide-diphospho-sugar transferase</fullName>
    </submittedName>
</protein>
<sequence length="403" mass="44995">MGFYDFMKRSPTSPSEGYILLPVDQYPDGQPAIPPLNSSWRLSKAWNQHRIQIAGFVTLLSSTIALAVILLRSAPYIPLDHYQNLNTLPLVPSSPILSSATPPPEACAIVSTMYSDSYAIALAVLGHSIQSSNTTGRLVLPYLPNRISQQGLCIVRSAGWEPLPIPYIPAPNSGEGTMGRFIDQYTKLNIWSLDKQGFQRVVYLDGDTLVRKSFDELWDLPWDFAAVPDVYVDQRGFTINFNAGVLAIRPSSATLDIILGKLEEAKYPRHEAEQAYLNQFYSSSAVRLPYAYNANLAIKTRSKALWEGLKEDMRIVHYTLNKPFLDQDPSVVSLVIPTPKEQRAIVGRAKTKYGGLFEEEVGWWGDAFEEMMRSEVGKTLSACYELDGVGEPQTEMKNAYKDT</sequence>